<dbReference type="RefSeq" id="XP_001884124.1">
    <property type="nucleotide sequence ID" value="XM_001884089.1"/>
</dbReference>
<proteinExistence type="predicted"/>
<feature type="compositionally biased region" description="Low complexity" evidence="1">
    <location>
        <begin position="242"/>
        <end position="252"/>
    </location>
</feature>
<evidence type="ECO:0000313" key="3">
    <source>
        <dbReference type="Proteomes" id="UP000001194"/>
    </source>
</evidence>
<accession>B0DJQ9</accession>
<feature type="region of interest" description="Disordered" evidence="1">
    <location>
        <begin position="198"/>
        <end position="314"/>
    </location>
</feature>
<evidence type="ECO:0000313" key="2">
    <source>
        <dbReference type="EMBL" id="EDR05159.1"/>
    </source>
</evidence>
<protein>
    <submittedName>
        <fullName evidence="2">Predicted protein</fullName>
    </submittedName>
</protein>
<feature type="region of interest" description="Disordered" evidence="1">
    <location>
        <begin position="128"/>
        <end position="185"/>
    </location>
</feature>
<feature type="compositionally biased region" description="Pro residues" evidence="1">
    <location>
        <begin position="205"/>
        <end position="219"/>
    </location>
</feature>
<feature type="compositionally biased region" description="Low complexity" evidence="1">
    <location>
        <begin position="130"/>
        <end position="155"/>
    </location>
</feature>
<dbReference type="EMBL" id="DS547114">
    <property type="protein sequence ID" value="EDR05159.1"/>
    <property type="molecule type" value="Genomic_DNA"/>
</dbReference>
<keyword evidence="3" id="KW-1185">Reference proteome</keyword>
<dbReference type="AlphaFoldDB" id="B0DJQ9"/>
<feature type="compositionally biased region" description="Pro residues" evidence="1">
    <location>
        <begin position="158"/>
        <end position="170"/>
    </location>
</feature>
<feature type="compositionally biased region" description="Low complexity" evidence="1">
    <location>
        <begin position="458"/>
        <end position="469"/>
    </location>
</feature>
<evidence type="ECO:0000256" key="1">
    <source>
        <dbReference type="SAM" id="MobiDB-lite"/>
    </source>
</evidence>
<dbReference type="Proteomes" id="UP000001194">
    <property type="component" value="Unassembled WGS sequence"/>
</dbReference>
<feature type="region of interest" description="Disordered" evidence="1">
    <location>
        <begin position="436"/>
        <end position="496"/>
    </location>
</feature>
<dbReference type="KEGG" id="lbc:LACBIDRAFT_294881"/>
<feature type="compositionally biased region" description="Low complexity" evidence="1">
    <location>
        <begin position="292"/>
        <end position="301"/>
    </location>
</feature>
<dbReference type="OrthoDB" id="2802795at2759"/>
<feature type="compositionally biased region" description="Pro residues" evidence="1">
    <location>
        <begin position="253"/>
        <end position="274"/>
    </location>
</feature>
<feature type="compositionally biased region" description="Low complexity" evidence="1">
    <location>
        <begin position="485"/>
        <end position="494"/>
    </location>
</feature>
<sequence>MRKKGVGVASSTNAPSVYPRLVSCAAIMKGCLKWQHSPSPSPGIECTQSHKSVAFGAQICEQVYTADEWDRTPTEPARKLSYQDLLELKEIQRSLPHANQPADPLSGRAGSHYLSAVPIGLLPLLAENNSDSSSSSSSQSSSPVTSPSPTPNWSSRFSPPPSTRQAPPAPQQWHPPHLAHLLPARPTPQRQKPRFAFLPLLDTPPTSPYPSNPPSPSRSPSPDLHSDVDPPTPSLTNASLDSSPVSRASSCSPEPPSLRLPPPIKARSPIPIPSISPGHQFSNKHGGNDSYFPTFPSSTTSGLASDEPQPGIHPSLAMTMSMRLHAVPSPNLVPPSPLSLGPSSLGNIVPPLKPQRKKRNFIVVNDIEIELDDEEEEEEEGKKEEEEEEVPKSSNVAAPVPEKPTTNRSPEPSPPLALPPSLSYVATKPQLTTIPPISILPQLPSSPPPPTTNLKIKAASAPASPGTGALHAPICFKRRSPPPSSSSSSLSLSSASGTPWSLNLYILFWGFCLV</sequence>
<name>B0DJQ9_LACBS</name>
<feature type="compositionally biased region" description="Low complexity" evidence="1">
    <location>
        <begin position="171"/>
        <end position="185"/>
    </location>
</feature>
<feature type="compositionally biased region" description="Acidic residues" evidence="1">
    <location>
        <begin position="370"/>
        <end position="389"/>
    </location>
</feature>
<organism evidence="3">
    <name type="scientific">Laccaria bicolor (strain S238N-H82 / ATCC MYA-4686)</name>
    <name type="common">Bicoloured deceiver</name>
    <name type="synonym">Laccaria laccata var. bicolor</name>
    <dbReference type="NCBI Taxonomy" id="486041"/>
    <lineage>
        <taxon>Eukaryota</taxon>
        <taxon>Fungi</taxon>
        <taxon>Dikarya</taxon>
        <taxon>Basidiomycota</taxon>
        <taxon>Agaricomycotina</taxon>
        <taxon>Agaricomycetes</taxon>
        <taxon>Agaricomycetidae</taxon>
        <taxon>Agaricales</taxon>
        <taxon>Agaricineae</taxon>
        <taxon>Hydnangiaceae</taxon>
        <taxon>Laccaria</taxon>
    </lineage>
</organism>
<dbReference type="InParanoid" id="B0DJQ9"/>
<dbReference type="HOGENOM" id="CLU_622501_0_0_1"/>
<dbReference type="GeneID" id="6079812"/>
<reference evidence="2 3" key="1">
    <citation type="journal article" date="2008" name="Nature">
        <title>The genome of Laccaria bicolor provides insights into mycorrhizal symbiosis.</title>
        <authorList>
            <person name="Martin F."/>
            <person name="Aerts A."/>
            <person name="Ahren D."/>
            <person name="Brun A."/>
            <person name="Danchin E.G.J."/>
            <person name="Duchaussoy F."/>
            <person name="Gibon J."/>
            <person name="Kohler A."/>
            <person name="Lindquist E."/>
            <person name="Pereda V."/>
            <person name="Salamov A."/>
            <person name="Shapiro H.J."/>
            <person name="Wuyts J."/>
            <person name="Blaudez D."/>
            <person name="Buee M."/>
            <person name="Brokstein P."/>
            <person name="Canbaeck B."/>
            <person name="Cohen D."/>
            <person name="Courty P.E."/>
            <person name="Coutinho P.M."/>
            <person name="Delaruelle C."/>
            <person name="Detter J.C."/>
            <person name="Deveau A."/>
            <person name="DiFazio S."/>
            <person name="Duplessis S."/>
            <person name="Fraissinet-Tachet L."/>
            <person name="Lucic E."/>
            <person name="Frey-Klett P."/>
            <person name="Fourrey C."/>
            <person name="Feussner I."/>
            <person name="Gay G."/>
            <person name="Grimwood J."/>
            <person name="Hoegger P.J."/>
            <person name="Jain P."/>
            <person name="Kilaru S."/>
            <person name="Labbe J."/>
            <person name="Lin Y.C."/>
            <person name="Legue V."/>
            <person name="Le Tacon F."/>
            <person name="Marmeisse R."/>
            <person name="Melayah D."/>
            <person name="Montanini B."/>
            <person name="Muratet M."/>
            <person name="Nehls U."/>
            <person name="Niculita-Hirzel H."/>
            <person name="Oudot-Le Secq M.P."/>
            <person name="Peter M."/>
            <person name="Quesneville H."/>
            <person name="Rajashekar B."/>
            <person name="Reich M."/>
            <person name="Rouhier N."/>
            <person name="Schmutz J."/>
            <person name="Yin T."/>
            <person name="Chalot M."/>
            <person name="Henrissat B."/>
            <person name="Kuees U."/>
            <person name="Lucas S."/>
            <person name="Van de Peer Y."/>
            <person name="Podila G.K."/>
            <person name="Polle A."/>
            <person name="Pukkila P.J."/>
            <person name="Richardson P.M."/>
            <person name="Rouze P."/>
            <person name="Sanders I.R."/>
            <person name="Stajich J.E."/>
            <person name="Tunlid A."/>
            <person name="Tuskan G."/>
            <person name="Grigoriev I.V."/>
        </authorList>
    </citation>
    <scope>NUCLEOTIDE SEQUENCE [LARGE SCALE GENOMIC DNA]</scope>
    <source>
        <strain evidence="3">S238N-H82 / ATCC MYA-4686</strain>
    </source>
</reference>
<feature type="region of interest" description="Disordered" evidence="1">
    <location>
        <begin position="370"/>
        <end position="422"/>
    </location>
</feature>
<gene>
    <name evidence="2" type="ORF">LACBIDRAFT_294881</name>
</gene>